<proteinExistence type="predicted"/>
<sequence>MDTSIRPIEFDSAAEALLSSCHLPTSDLSGSSKVLLFGYAPDGTLTGMVGLEIHGANALLRSLAVTESHRSTGLGAKLASCAEQQAAVLGAHAVYLLTTTADKFFERRGYVHASRNEAPASIASTSQFSELCPSSSAFMVKRLNG</sequence>
<dbReference type="EMBL" id="JAXGFO010000009">
    <property type="protein sequence ID" value="MEG3156900.1"/>
    <property type="molecule type" value="Genomic_DNA"/>
</dbReference>
<dbReference type="Proteomes" id="UP001334501">
    <property type="component" value="Unassembled WGS sequence"/>
</dbReference>
<dbReference type="Pfam" id="PF00583">
    <property type="entry name" value="Acetyltransf_1"/>
    <property type="match status" value="1"/>
</dbReference>
<dbReference type="InterPro" id="IPR000182">
    <property type="entry name" value="GNAT_dom"/>
</dbReference>
<accession>A0ABU7YN40</accession>
<feature type="domain" description="N-acetyltransferase" evidence="1">
    <location>
        <begin position="1"/>
        <end position="144"/>
    </location>
</feature>
<dbReference type="PROSITE" id="PS51186">
    <property type="entry name" value="GNAT"/>
    <property type="match status" value="1"/>
</dbReference>
<evidence type="ECO:0000313" key="3">
    <source>
        <dbReference type="Proteomes" id="UP001334501"/>
    </source>
</evidence>
<dbReference type="CDD" id="cd04301">
    <property type="entry name" value="NAT_SF"/>
    <property type="match status" value="1"/>
</dbReference>
<dbReference type="InterPro" id="IPR016181">
    <property type="entry name" value="Acyl_CoA_acyltransferase"/>
</dbReference>
<evidence type="ECO:0000313" key="2">
    <source>
        <dbReference type="EMBL" id="MEG3156900.1"/>
    </source>
</evidence>
<keyword evidence="3" id="KW-1185">Reference proteome</keyword>
<dbReference type="Gene3D" id="3.40.630.30">
    <property type="match status" value="1"/>
</dbReference>
<dbReference type="SUPFAM" id="SSF55729">
    <property type="entry name" value="Acyl-CoA N-acyltransferases (Nat)"/>
    <property type="match status" value="1"/>
</dbReference>
<name>A0ABU7YN40_9GAMM</name>
<dbReference type="RefSeq" id="WP_412699199.1">
    <property type="nucleotide sequence ID" value="NZ_JAXGFO010000009.1"/>
</dbReference>
<protein>
    <submittedName>
        <fullName evidence="2">Arsenic resistance N-acetyltransferase ArsN2</fullName>
    </submittedName>
</protein>
<organism evidence="2 3">
    <name type="scientific">Lysobacter zhanggongensis</name>
    <dbReference type="NCBI Taxonomy" id="1774951"/>
    <lineage>
        <taxon>Bacteria</taxon>
        <taxon>Pseudomonadati</taxon>
        <taxon>Pseudomonadota</taxon>
        <taxon>Gammaproteobacteria</taxon>
        <taxon>Lysobacterales</taxon>
        <taxon>Lysobacteraceae</taxon>
        <taxon>Lysobacter</taxon>
    </lineage>
</organism>
<gene>
    <name evidence="2" type="primary">arsN2</name>
    <name evidence="2" type="ORF">SNE33_03170</name>
</gene>
<evidence type="ECO:0000259" key="1">
    <source>
        <dbReference type="PROSITE" id="PS51186"/>
    </source>
</evidence>
<dbReference type="NCBIfam" id="NF040501">
    <property type="entry name" value="resist_ArsN2"/>
    <property type="match status" value="1"/>
</dbReference>
<reference evidence="2 3" key="1">
    <citation type="journal article" date="2017" name="Curr. Microbiol.">
        <title>Lysobacter zhanggongensis sp. nov. Isolated from a Pit Mud.</title>
        <authorList>
            <person name="Zhang X.F."/>
            <person name="Wang H.H."/>
            <person name="Sun X.Y."/>
            <person name="Pan C.M."/>
        </authorList>
    </citation>
    <scope>NUCLEOTIDE SEQUENCE [LARGE SCALE GENOMIC DNA]</scope>
    <source>
        <strain evidence="2 3">ZGLJ7-1</strain>
    </source>
</reference>
<comment type="caution">
    <text evidence="2">The sequence shown here is derived from an EMBL/GenBank/DDBJ whole genome shotgun (WGS) entry which is preliminary data.</text>
</comment>